<protein>
    <submittedName>
        <fullName evidence="6">Creatininase</fullName>
    </submittedName>
</protein>
<evidence type="ECO:0000256" key="4">
    <source>
        <dbReference type="ARBA" id="ARBA00022833"/>
    </source>
</evidence>
<dbReference type="Proteomes" id="UP000180215">
    <property type="component" value="Unassembled WGS sequence"/>
</dbReference>
<dbReference type="InterPro" id="IPR003785">
    <property type="entry name" value="Creatininase/forma_Hydrolase"/>
</dbReference>
<dbReference type="Gene3D" id="3.40.50.10310">
    <property type="entry name" value="Creatininase"/>
    <property type="match status" value="1"/>
</dbReference>
<dbReference type="PANTHER" id="PTHR35005:SF1">
    <property type="entry name" value="2-AMINO-5-FORMYLAMINO-6-RIBOSYLAMINOPYRIMIDIN-4(3H)-ONE 5'-MONOPHOSPHATE DEFORMYLASE"/>
    <property type="match status" value="1"/>
</dbReference>
<comment type="caution">
    <text evidence="6">The sequence shown here is derived from an EMBL/GenBank/DDBJ whole genome shotgun (WGS) entry which is preliminary data.</text>
</comment>
<evidence type="ECO:0000313" key="6">
    <source>
        <dbReference type="EMBL" id="OHV15510.1"/>
    </source>
</evidence>
<comment type="cofactor">
    <cofactor evidence="1">
        <name>Zn(2+)</name>
        <dbReference type="ChEBI" id="CHEBI:29105"/>
    </cofactor>
</comment>
<organism evidence="6 7">
    <name type="scientific">Methylorubrum extorquens</name>
    <name type="common">Methylobacterium dichloromethanicum</name>
    <name type="synonym">Methylobacterium extorquens</name>
    <dbReference type="NCBI Taxonomy" id="408"/>
    <lineage>
        <taxon>Bacteria</taxon>
        <taxon>Pseudomonadati</taxon>
        <taxon>Pseudomonadota</taxon>
        <taxon>Alphaproteobacteria</taxon>
        <taxon>Hyphomicrobiales</taxon>
        <taxon>Methylobacteriaceae</taxon>
        <taxon>Methylorubrum</taxon>
    </lineage>
</organism>
<evidence type="ECO:0000256" key="5">
    <source>
        <dbReference type="ARBA" id="ARBA00024029"/>
    </source>
</evidence>
<proteinExistence type="inferred from homology"/>
<keyword evidence="3" id="KW-0378">Hydrolase</keyword>
<dbReference type="GO" id="GO:0009231">
    <property type="term" value="P:riboflavin biosynthetic process"/>
    <property type="evidence" value="ECO:0007669"/>
    <property type="project" value="TreeGrafter"/>
</dbReference>
<dbReference type="GO" id="GO:0046872">
    <property type="term" value="F:metal ion binding"/>
    <property type="evidence" value="ECO:0007669"/>
    <property type="project" value="UniProtKB-KW"/>
</dbReference>
<evidence type="ECO:0000256" key="2">
    <source>
        <dbReference type="ARBA" id="ARBA00022723"/>
    </source>
</evidence>
<evidence type="ECO:0000256" key="3">
    <source>
        <dbReference type="ARBA" id="ARBA00022801"/>
    </source>
</evidence>
<comment type="similarity">
    <text evidence="5">Belongs to the creatininase superfamily.</text>
</comment>
<dbReference type="InterPro" id="IPR024087">
    <property type="entry name" value="Creatininase-like_sf"/>
</dbReference>
<gene>
    <name evidence="6" type="ORF">BK022_18505</name>
</gene>
<dbReference type="Pfam" id="PF02633">
    <property type="entry name" value="Creatininase"/>
    <property type="match status" value="1"/>
</dbReference>
<sequence length="266" mass="28500">MSALPTLPLLWSDCTWEEIPGDLEAAAGAALLPIGATEQHGPHLGCGMDFVLADLLCRAVSARTRVPMLPALPYGCSLGHSRRWPGTLALDPVVMTELVRQIGSQAYHSGVRRLFLVNAHVTNAAPLRCALELLRAAHDDLMVALVNTATVSERVRAAHFADAEDWHANRAETALMQAQAPALVREDRIVDADDPDRTHNLVFAHPVNRISRNGVTGSPSQASAAEGAELFAWMVEDLTALVLRGLTETPPLPHSYDGPAVPMPGA</sequence>
<name>A0A1S1P1H0_METEX</name>
<dbReference type="SUPFAM" id="SSF102215">
    <property type="entry name" value="Creatininase"/>
    <property type="match status" value="1"/>
</dbReference>
<dbReference type="PANTHER" id="PTHR35005">
    <property type="entry name" value="3-DEHYDRO-SCYLLO-INOSOSE HYDROLASE"/>
    <property type="match status" value="1"/>
</dbReference>
<keyword evidence="4" id="KW-0862">Zinc</keyword>
<accession>A0A1S1P1H0</accession>
<keyword evidence="2" id="KW-0479">Metal-binding</keyword>
<reference evidence="6 7" key="1">
    <citation type="submission" date="2016-10" db="EMBL/GenBank/DDBJ databases">
        <title>Draft genome sequence of Methylobacterium extorquens CP3, a seed endophyte of Crotalaria pumila with plant growth-promoting and metal tolerance properties.</title>
        <authorList>
            <person name="Sanchez-Lopez A.S."/>
            <person name="Van Hamme J.D."/>
            <person name="Thijs S."/>
            <person name="Mcammond B.M."/>
            <person name="Stevens V."/>
            <person name="Gonzalez-Chavez M.D.C."/>
            <person name="Vangronsveld J."/>
        </authorList>
    </citation>
    <scope>NUCLEOTIDE SEQUENCE [LARGE SCALE GENOMIC DNA]</scope>
    <source>
        <strain evidence="6 7">CP3</strain>
    </source>
</reference>
<evidence type="ECO:0000256" key="1">
    <source>
        <dbReference type="ARBA" id="ARBA00001947"/>
    </source>
</evidence>
<dbReference type="EMBL" id="MNAO01000259">
    <property type="protein sequence ID" value="OHV15510.1"/>
    <property type="molecule type" value="Genomic_DNA"/>
</dbReference>
<dbReference type="GO" id="GO:0016811">
    <property type="term" value="F:hydrolase activity, acting on carbon-nitrogen (but not peptide) bonds, in linear amides"/>
    <property type="evidence" value="ECO:0007669"/>
    <property type="project" value="TreeGrafter"/>
</dbReference>
<evidence type="ECO:0000313" key="7">
    <source>
        <dbReference type="Proteomes" id="UP000180215"/>
    </source>
</evidence>
<dbReference type="AlphaFoldDB" id="A0A1S1P1H0"/>